<dbReference type="PATRIC" id="fig|197221.4.peg.1145"/>
<sequence length="182" mass="20744">MISQRRTVMSRGNPNPVEPSSSLNEFLEEKLMDELSEMLHWQQAFIATNLLVLGYNAWAGYLCGERGVVICSTNSPGFGIAGESFRTHFVPRSRLAPFLNAWLAAPDTVILRHHFMTAHILEAVDAYHPATELIFLLESFNRVTFFYLKNLPIAPPQCYEQVRRNWQEFQLAIGQGQCQTIQ</sequence>
<name>Q8DJX9_THEVB</name>
<dbReference type="eggNOG" id="ENOG50328TI">
    <property type="taxonomic scope" value="Bacteria"/>
</dbReference>
<feature type="region of interest" description="Disordered" evidence="1">
    <location>
        <begin position="1"/>
        <end position="21"/>
    </location>
</feature>
<reference evidence="2 3" key="1">
    <citation type="journal article" date="2002" name="DNA Res.">
        <title>Complete genome structure of the thermophilic cyanobacterium Thermosynechococcus elongatus BP-1.</title>
        <authorList>
            <person name="Nakamura Y."/>
            <person name="Kaneko T."/>
            <person name="Sato S."/>
            <person name="Ikeuchi M."/>
            <person name="Katoh H."/>
            <person name="Sasamoto S."/>
            <person name="Watanabe A."/>
            <person name="Iriguchi M."/>
            <person name="Kawashima K."/>
            <person name="Kimura T."/>
            <person name="Kishida Y."/>
            <person name="Kiyokawa C."/>
            <person name="Kohara M."/>
            <person name="Matsumoto M."/>
            <person name="Matsuno A."/>
            <person name="Nakazaki N."/>
            <person name="Shimpo S."/>
            <person name="Sugimoto M."/>
            <person name="Takeuchi C."/>
            <person name="Yamada M."/>
            <person name="Tabata S."/>
        </authorList>
    </citation>
    <scope>NUCLEOTIDE SEQUENCE [LARGE SCALE GENOMIC DNA]</scope>
    <source>
        <strain evidence="3">IAM M-273 / NIES-2133 / BP-1</strain>
    </source>
</reference>
<organism evidence="2 3">
    <name type="scientific">Thermosynechococcus vestitus (strain NIES-2133 / IAM M-273 / BP-1)</name>
    <dbReference type="NCBI Taxonomy" id="197221"/>
    <lineage>
        <taxon>Bacteria</taxon>
        <taxon>Bacillati</taxon>
        <taxon>Cyanobacteriota</taxon>
        <taxon>Cyanophyceae</taxon>
        <taxon>Acaryochloridales</taxon>
        <taxon>Thermosynechococcaceae</taxon>
        <taxon>Thermosynechococcus</taxon>
    </lineage>
</organism>
<evidence type="ECO:0000313" key="3">
    <source>
        <dbReference type="Proteomes" id="UP000000440"/>
    </source>
</evidence>
<dbReference type="Proteomes" id="UP000000440">
    <property type="component" value="Chromosome"/>
</dbReference>
<dbReference type="KEGG" id="tel:tlr1091"/>
<dbReference type="EnsemblBacteria" id="BAC08644">
    <property type="protein sequence ID" value="BAC08644"/>
    <property type="gene ID" value="BAC08644"/>
</dbReference>
<gene>
    <name evidence="2" type="ordered locus">tlr1091</name>
</gene>
<evidence type="ECO:0000313" key="2">
    <source>
        <dbReference type="EMBL" id="BAC08644.1"/>
    </source>
</evidence>
<proteinExistence type="predicted"/>
<keyword evidence="3" id="KW-1185">Reference proteome</keyword>
<evidence type="ECO:0000256" key="1">
    <source>
        <dbReference type="SAM" id="MobiDB-lite"/>
    </source>
</evidence>
<protein>
    <submittedName>
        <fullName evidence="2">Tlr1091 protein</fullName>
    </submittedName>
</protein>
<dbReference type="AlphaFoldDB" id="Q8DJX9"/>
<accession>Q8DJX9</accession>
<dbReference type="EMBL" id="BA000039">
    <property type="protein sequence ID" value="BAC08644.1"/>
    <property type="molecule type" value="Genomic_DNA"/>
</dbReference>